<keyword evidence="2" id="KW-1185">Reference proteome</keyword>
<gene>
    <name evidence="1" type="ORF">DFJ69_1681</name>
</gene>
<evidence type="ECO:0000313" key="2">
    <source>
        <dbReference type="Proteomes" id="UP000256661"/>
    </source>
</evidence>
<name>A0A3D9SXC0_9ACTN</name>
<dbReference type="AlphaFoldDB" id="A0A3D9SXC0"/>
<accession>A0A3D9SXC0</accession>
<sequence>MARRPLLRRFAALFRRRRKKRDNDSSIYPMF</sequence>
<comment type="caution">
    <text evidence="1">The sequence shown here is derived from an EMBL/GenBank/DDBJ whole genome shotgun (WGS) entry which is preliminary data.</text>
</comment>
<evidence type="ECO:0000313" key="1">
    <source>
        <dbReference type="EMBL" id="REE96251.1"/>
    </source>
</evidence>
<dbReference type="Proteomes" id="UP000256661">
    <property type="component" value="Unassembled WGS sequence"/>
</dbReference>
<organism evidence="1 2">
    <name type="scientific">Thermomonospora umbrina</name>
    <dbReference type="NCBI Taxonomy" id="111806"/>
    <lineage>
        <taxon>Bacteria</taxon>
        <taxon>Bacillati</taxon>
        <taxon>Actinomycetota</taxon>
        <taxon>Actinomycetes</taxon>
        <taxon>Streptosporangiales</taxon>
        <taxon>Thermomonosporaceae</taxon>
        <taxon>Thermomonospora</taxon>
    </lineage>
</organism>
<reference evidence="1 2" key="1">
    <citation type="submission" date="2018-08" db="EMBL/GenBank/DDBJ databases">
        <title>Sequencing the genomes of 1000 actinobacteria strains.</title>
        <authorList>
            <person name="Klenk H.-P."/>
        </authorList>
    </citation>
    <scope>NUCLEOTIDE SEQUENCE [LARGE SCALE GENOMIC DNA]</scope>
    <source>
        <strain evidence="1 2">DSM 43927</strain>
    </source>
</reference>
<dbReference type="EMBL" id="QTTT01000001">
    <property type="protein sequence ID" value="REE96251.1"/>
    <property type="molecule type" value="Genomic_DNA"/>
</dbReference>
<proteinExistence type="predicted"/>
<protein>
    <submittedName>
        <fullName evidence="1">Uncharacterized protein</fullName>
    </submittedName>
</protein>